<organism evidence="1">
    <name type="scientific">hydrothermal vent metagenome</name>
    <dbReference type="NCBI Taxonomy" id="652676"/>
    <lineage>
        <taxon>unclassified sequences</taxon>
        <taxon>metagenomes</taxon>
        <taxon>ecological metagenomes</taxon>
    </lineage>
</organism>
<evidence type="ECO:0000313" key="1">
    <source>
        <dbReference type="EMBL" id="VAW47229.1"/>
    </source>
</evidence>
<proteinExistence type="predicted"/>
<dbReference type="AlphaFoldDB" id="A0A3B0WCX2"/>
<gene>
    <name evidence="1" type="ORF">MNBD_GAMMA04-1184</name>
</gene>
<dbReference type="NCBIfam" id="TIGR01451">
    <property type="entry name" value="B_ant_repeat"/>
    <property type="match status" value="1"/>
</dbReference>
<name>A0A3B0WCX2_9ZZZZ</name>
<reference evidence="1" key="1">
    <citation type="submission" date="2018-06" db="EMBL/GenBank/DDBJ databases">
        <authorList>
            <person name="Zhirakovskaya E."/>
        </authorList>
    </citation>
    <scope>NUCLEOTIDE SEQUENCE</scope>
</reference>
<sequence>MKSVMYIKWMFLMFFSLAFTSVQADEINPISISMTVKEEVKELNNQGKESIQYIEPTHIVPGDTVMYTTEYSNHHQKTINHVVITNPIPKHLIYIQGSAEQRGVPLTFSINHGETFAAADKLVVTDQKGRVRPATVADYTHLRWKVASVLPKEKGTLFFRAKVK</sequence>
<evidence type="ECO:0008006" key="2">
    <source>
        <dbReference type="Google" id="ProtNLM"/>
    </source>
</evidence>
<protein>
    <recommendedName>
        <fullName evidence="2">DUF11 domain-containing protein</fullName>
    </recommendedName>
</protein>
<accession>A0A3B0WCX2</accession>
<dbReference type="InterPro" id="IPR047589">
    <property type="entry name" value="DUF11_rpt"/>
</dbReference>
<dbReference type="EMBL" id="UOFB01000185">
    <property type="protein sequence ID" value="VAW47229.1"/>
    <property type="molecule type" value="Genomic_DNA"/>
</dbReference>